<dbReference type="OrthoDB" id="3434319at2759"/>
<accession>A0A9P9ADH9</accession>
<evidence type="ECO:0000313" key="2">
    <source>
        <dbReference type="Proteomes" id="UP000770015"/>
    </source>
</evidence>
<dbReference type="EMBL" id="JAGSXJ010000009">
    <property type="protein sequence ID" value="KAH6688438.1"/>
    <property type="molecule type" value="Genomic_DNA"/>
</dbReference>
<comment type="caution">
    <text evidence="1">The sequence shown here is derived from an EMBL/GenBank/DDBJ whole genome shotgun (WGS) entry which is preliminary data.</text>
</comment>
<protein>
    <submittedName>
        <fullName evidence="1">Uncharacterized protein</fullName>
    </submittedName>
</protein>
<gene>
    <name evidence="1" type="ORF">F5X68DRAFT_255358</name>
</gene>
<evidence type="ECO:0000313" key="1">
    <source>
        <dbReference type="EMBL" id="KAH6688438.1"/>
    </source>
</evidence>
<keyword evidence="2" id="KW-1185">Reference proteome</keyword>
<proteinExistence type="predicted"/>
<sequence length="241" mass="26461">MEIVSASMATLSLMNIDLHNRLQVANAHKRVLDLDLLIYRQGPLFINNLTLAEFTLKVSGEYLSILTNVHSAVSRRKSLASTTPQHNSSCLTSRASPGSLTTPMTLAMTSIFVQLLDLYELDIECLLARLEIFKAEPTAPMSPPDALFPAYNAHPGVQGMLFVRAIHNLLQRLEVLLGISLSPERVDGLLSSRQMHTLWNEMSDDFGSSVTRPDSIKSSMREAISGFTSLLGMQGVYGLTA</sequence>
<reference evidence="1" key="1">
    <citation type="journal article" date="2021" name="Nat. Commun.">
        <title>Genetic determinants of endophytism in the Arabidopsis root mycobiome.</title>
        <authorList>
            <person name="Mesny F."/>
            <person name="Miyauchi S."/>
            <person name="Thiergart T."/>
            <person name="Pickel B."/>
            <person name="Atanasova L."/>
            <person name="Karlsson M."/>
            <person name="Huettel B."/>
            <person name="Barry K.W."/>
            <person name="Haridas S."/>
            <person name="Chen C."/>
            <person name="Bauer D."/>
            <person name="Andreopoulos W."/>
            <person name="Pangilinan J."/>
            <person name="LaButti K."/>
            <person name="Riley R."/>
            <person name="Lipzen A."/>
            <person name="Clum A."/>
            <person name="Drula E."/>
            <person name="Henrissat B."/>
            <person name="Kohler A."/>
            <person name="Grigoriev I.V."/>
            <person name="Martin F.M."/>
            <person name="Hacquard S."/>
        </authorList>
    </citation>
    <scope>NUCLEOTIDE SEQUENCE</scope>
    <source>
        <strain evidence="1">MPI-SDFR-AT-0117</strain>
    </source>
</reference>
<dbReference type="AlphaFoldDB" id="A0A9P9ADH9"/>
<name>A0A9P9ADH9_9PEZI</name>
<organism evidence="1 2">
    <name type="scientific">Plectosphaerella plurivora</name>
    <dbReference type="NCBI Taxonomy" id="936078"/>
    <lineage>
        <taxon>Eukaryota</taxon>
        <taxon>Fungi</taxon>
        <taxon>Dikarya</taxon>
        <taxon>Ascomycota</taxon>
        <taxon>Pezizomycotina</taxon>
        <taxon>Sordariomycetes</taxon>
        <taxon>Hypocreomycetidae</taxon>
        <taxon>Glomerellales</taxon>
        <taxon>Plectosphaerellaceae</taxon>
        <taxon>Plectosphaerella</taxon>
    </lineage>
</organism>
<dbReference type="Proteomes" id="UP000770015">
    <property type="component" value="Unassembled WGS sequence"/>
</dbReference>